<evidence type="ECO:0000313" key="2">
    <source>
        <dbReference type="Proteomes" id="UP000234681"/>
    </source>
</evidence>
<evidence type="ECO:0000313" key="1">
    <source>
        <dbReference type="EMBL" id="EDL93358.1"/>
    </source>
</evidence>
<proteinExistence type="predicted"/>
<dbReference type="EMBL" id="CH474001">
    <property type="protein sequence ID" value="EDL93358.1"/>
    <property type="molecule type" value="Genomic_DNA"/>
</dbReference>
<protein>
    <submittedName>
        <fullName evidence="1">GLE1 RNA export mediator-like (Yeast), isoform CRA_b</fullName>
    </submittedName>
</protein>
<accession>A6JTT9</accession>
<name>A6JTT9_RAT</name>
<reference evidence="1 2" key="1">
    <citation type="submission" date="2005-09" db="EMBL/GenBank/DDBJ databases">
        <authorList>
            <person name="Mural R.J."/>
            <person name="Li P.W."/>
            <person name="Adams M.D."/>
            <person name="Amanatides P.G."/>
            <person name="Baden-Tillson H."/>
            <person name="Barnstead M."/>
            <person name="Chin S.H."/>
            <person name="Dew I."/>
            <person name="Evans C.A."/>
            <person name="Ferriera S."/>
            <person name="Flanigan M."/>
            <person name="Fosler C."/>
            <person name="Glodek A."/>
            <person name="Gu Z."/>
            <person name="Holt R.A."/>
            <person name="Jennings D."/>
            <person name="Kraft C.L."/>
            <person name="Lu F."/>
            <person name="Nguyen T."/>
            <person name="Nusskern D.R."/>
            <person name="Pfannkoch C.M."/>
            <person name="Sitter C."/>
            <person name="Sutton G.G."/>
            <person name="Venter J.C."/>
            <person name="Wang Z."/>
            <person name="Woodage T."/>
            <person name="Zheng X.H."/>
            <person name="Zhong F."/>
        </authorList>
    </citation>
    <scope>NUCLEOTIDE SEQUENCE [LARGE SCALE GENOMIC DNA]</scope>
    <source>
        <strain>BN</strain>
        <strain evidence="2">Sprague-Dawley</strain>
    </source>
</reference>
<dbReference type="Proteomes" id="UP000234681">
    <property type="component" value="Chromosome 3"/>
</dbReference>
<dbReference type="AlphaFoldDB" id="A6JTT9"/>
<gene>
    <name evidence="1" type="primary">Gle1l</name>
    <name evidence="1" type="ORF">rCG_45700</name>
</gene>
<sequence length="64" mass="7173">MRYLSVGFHWRLKVIGSECPALPFRRSWLSQTEAGVCSMNTLTLGCRSQASARVMQASCGRRSH</sequence>
<organism evidence="1 2">
    <name type="scientific">Rattus norvegicus</name>
    <name type="common">Rat</name>
    <dbReference type="NCBI Taxonomy" id="10116"/>
    <lineage>
        <taxon>Eukaryota</taxon>
        <taxon>Metazoa</taxon>
        <taxon>Chordata</taxon>
        <taxon>Craniata</taxon>
        <taxon>Vertebrata</taxon>
        <taxon>Euteleostomi</taxon>
        <taxon>Mammalia</taxon>
        <taxon>Eutheria</taxon>
        <taxon>Euarchontoglires</taxon>
        <taxon>Glires</taxon>
        <taxon>Rodentia</taxon>
        <taxon>Myomorpha</taxon>
        <taxon>Muroidea</taxon>
        <taxon>Muridae</taxon>
        <taxon>Murinae</taxon>
        <taxon>Rattus</taxon>
    </lineage>
</organism>